<evidence type="ECO:0000313" key="4">
    <source>
        <dbReference type="Proteomes" id="UP000260665"/>
    </source>
</evidence>
<dbReference type="CDD" id="cd00093">
    <property type="entry name" value="HTH_XRE"/>
    <property type="match status" value="1"/>
</dbReference>
<dbReference type="PANTHER" id="PTHR46797">
    <property type="entry name" value="HTH-TYPE TRANSCRIPTIONAL REGULATOR"/>
    <property type="match status" value="1"/>
</dbReference>
<comment type="caution">
    <text evidence="3">The sequence shown here is derived from an EMBL/GenBank/DDBJ whole genome shotgun (WGS) entry which is preliminary data.</text>
</comment>
<gene>
    <name evidence="3" type="ORF">DIC66_19055</name>
</gene>
<evidence type="ECO:0000313" key="3">
    <source>
        <dbReference type="EMBL" id="RFO95326.1"/>
    </source>
</evidence>
<accession>A0A3E1R7J2</accession>
<evidence type="ECO:0000259" key="2">
    <source>
        <dbReference type="PROSITE" id="PS50943"/>
    </source>
</evidence>
<dbReference type="GO" id="GO:0005829">
    <property type="term" value="C:cytosol"/>
    <property type="evidence" value="ECO:0007669"/>
    <property type="project" value="TreeGrafter"/>
</dbReference>
<dbReference type="GO" id="GO:0003700">
    <property type="term" value="F:DNA-binding transcription factor activity"/>
    <property type="evidence" value="ECO:0007669"/>
    <property type="project" value="TreeGrafter"/>
</dbReference>
<dbReference type="SMART" id="SM00530">
    <property type="entry name" value="HTH_XRE"/>
    <property type="match status" value="1"/>
</dbReference>
<dbReference type="Pfam" id="PF13560">
    <property type="entry name" value="HTH_31"/>
    <property type="match status" value="1"/>
</dbReference>
<dbReference type="InterPro" id="IPR001387">
    <property type="entry name" value="Cro/C1-type_HTH"/>
</dbReference>
<name>A0A3E1R7J2_9BURK</name>
<dbReference type="PANTHER" id="PTHR46797:SF1">
    <property type="entry name" value="METHYLPHOSPHONATE SYNTHASE"/>
    <property type="match status" value="1"/>
</dbReference>
<evidence type="ECO:0000256" key="1">
    <source>
        <dbReference type="ARBA" id="ARBA00023125"/>
    </source>
</evidence>
<dbReference type="AlphaFoldDB" id="A0A3E1R7J2"/>
<protein>
    <submittedName>
        <fullName evidence="3">XRE family transcriptional regulator</fullName>
    </submittedName>
</protein>
<feature type="domain" description="HTH cro/C1-type" evidence="2">
    <location>
        <begin position="14"/>
        <end position="68"/>
    </location>
</feature>
<dbReference type="InterPro" id="IPR050807">
    <property type="entry name" value="TransReg_Diox_bact_type"/>
</dbReference>
<keyword evidence="4" id="KW-1185">Reference proteome</keyword>
<proteinExistence type="predicted"/>
<keyword evidence="1" id="KW-0238">DNA-binding</keyword>
<reference evidence="3 4" key="1">
    <citation type="submission" date="2018-05" db="EMBL/GenBank/DDBJ databases">
        <title>Rhodoferax soyangensis sp.nov., isolated from an oligotrophic freshwater lake.</title>
        <authorList>
            <person name="Park M."/>
        </authorList>
    </citation>
    <scope>NUCLEOTIDE SEQUENCE [LARGE SCALE GENOMIC DNA]</scope>
    <source>
        <strain evidence="3 4">IMCC26218</strain>
    </source>
</reference>
<dbReference type="SUPFAM" id="SSF47413">
    <property type="entry name" value="lambda repressor-like DNA-binding domains"/>
    <property type="match status" value="1"/>
</dbReference>
<dbReference type="PROSITE" id="PS50943">
    <property type="entry name" value="HTH_CROC1"/>
    <property type="match status" value="1"/>
</dbReference>
<dbReference type="Gene3D" id="1.10.260.40">
    <property type="entry name" value="lambda repressor-like DNA-binding domains"/>
    <property type="match status" value="1"/>
</dbReference>
<dbReference type="InterPro" id="IPR010982">
    <property type="entry name" value="Lambda_DNA-bd_dom_sf"/>
</dbReference>
<dbReference type="EMBL" id="QFZK01000018">
    <property type="protein sequence ID" value="RFO95326.1"/>
    <property type="molecule type" value="Genomic_DNA"/>
</dbReference>
<organism evidence="3 4">
    <name type="scientific">Rhodoferax lacus</name>
    <dbReference type="NCBI Taxonomy" id="2184758"/>
    <lineage>
        <taxon>Bacteria</taxon>
        <taxon>Pseudomonadati</taxon>
        <taxon>Pseudomonadota</taxon>
        <taxon>Betaproteobacteria</taxon>
        <taxon>Burkholderiales</taxon>
        <taxon>Comamonadaceae</taxon>
        <taxon>Rhodoferax</taxon>
    </lineage>
</organism>
<dbReference type="Proteomes" id="UP000260665">
    <property type="component" value="Unassembled WGS sequence"/>
</dbReference>
<dbReference type="RefSeq" id="WP_117179766.1">
    <property type="nucleotide sequence ID" value="NZ_QFZK01000018.1"/>
</dbReference>
<dbReference type="GO" id="GO:0003677">
    <property type="term" value="F:DNA binding"/>
    <property type="evidence" value="ECO:0007669"/>
    <property type="project" value="UniProtKB-KW"/>
</dbReference>
<dbReference type="OrthoDB" id="73827at2"/>
<sequence>MGRLHINEVLGAKIKRLRQEAGITQATLSQRSGLFRTHLSRIECGTANPTLTAIVAIAVALEVDPAMLLKESALSMPGGQ</sequence>